<organism evidence="2 3">
    <name type="scientific">Chloebia gouldiae</name>
    <name type="common">Gouldian finch</name>
    <name type="synonym">Erythrura gouldiae</name>
    <dbReference type="NCBI Taxonomy" id="44316"/>
    <lineage>
        <taxon>Eukaryota</taxon>
        <taxon>Metazoa</taxon>
        <taxon>Chordata</taxon>
        <taxon>Craniata</taxon>
        <taxon>Vertebrata</taxon>
        <taxon>Euteleostomi</taxon>
        <taxon>Archelosauria</taxon>
        <taxon>Archosauria</taxon>
        <taxon>Dinosauria</taxon>
        <taxon>Saurischia</taxon>
        <taxon>Theropoda</taxon>
        <taxon>Coelurosauria</taxon>
        <taxon>Aves</taxon>
        <taxon>Neognathae</taxon>
        <taxon>Neoaves</taxon>
        <taxon>Telluraves</taxon>
        <taxon>Australaves</taxon>
        <taxon>Passeriformes</taxon>
        <taxon>Passeroidea</taxon>
        <taxon>Passeridae</taxon>
        <taxon>Chloebia</taxon>
    </lineage>
</organism>
<proteinExistence type="predicted"/>
<reference evidence="2 3" key="1">
    <citation type="journal article" date="2018" name="Proc. R. Soc. B">
        <title>A non-coding region near Follistatin controls head colour polymorphism in the Gouldian finch.</title>
        <authorList>
            <person name="Toomey M.B."/>
            <person name="Marques C.I."/>
            <person name="Andrade P."/>
            <person name="Araujo P.M."/>
            <person name="Sabatino S."/>
            <person name="Gazda M.A."/>
            <person name="Afonso S."/>
            <person name="Lopes R.J."/>
            <person name="Corbo J.C."/>
            <person name="Carneiro M."/>
        </authorList>
    </citation>
    <scope>NUCLEOTIDE SEQUENCE [LARGE SCALE GENOMIC DNA]</scope>
    <source>
        <strain evidence="2">Red01</strain>
        <tissue evidence="2">Muscle</tissue>
    </source>
</reference>
<sequence length="119" mass="12797">DSRLEGSWERSGLEKPALVYRAFSGNSTWIVRLGGRTTETRVGAVPSPVPGGSGAARAGAEQRGVRERQRSSPRAPRPRAALTGLVLEVEDGDDEIGGVEQREHRQRGEGGRQLPEGQI</sequence>
<feature type="non-terminal residue" evidence="2">
    <location>
        <position position="1"/>
    </location>
</feature>
<evidence type="ECO:0000313" key="2">
    <source>
        <dbReference type="EMBL" id="RLV90751.1"/>
    </source>
</evidence>
<dbReference type="AlphaFoldDB" id="A0A3L8RYW7"/>
<feature type="region of interest" description="Disordered" evidence="1">
    <location>
        <begin position="38"/>
        <end position="119"/>
    </location>
</feature>
<feature type="compositionally biased region" description="Acidic residues" evidence="1">
    <location>
        <begin position="88"/>
        <end position="97"/>
    </location>
</feature>
<dbReference type="Proteomes" id="UP000276834">
    <property type="component" value="Unassembled WGS sequence"/>
</dbReference>
<feature type="compositionally biased region" description="Basic and acidic residues" evidence="1">
    <location>
        <begin position="100"/>
        <end position="110"/>
    </location>
</feature>
<accession>A0A3L8RYW7</accession>
<dbReference type="EMBL" id="QUSF01000119">
    <property type="protein sequence ID" value="RLV90751.1"/>
    <property type="molecule type" value="Genomic_DNA"/>
</dbReference>
<comment type="caution">
    <text evidence="2">The sequence shown here is derived from an EMBL/GenBank/DDBJ whole genome shotgun (WGS) entry which is preliminary data.</text>
</comment>
<gene>
    <name evidence="2" type="ORF">DV515_00014317</name>
</gene>
<protein>
    <submittedName>
        <fullName evidence="2">Uncharacterized protein</fullName>
    </submittedName>
</protein>
<evidence type="ECO:0000313" key="3">
    <source>
        <dbReference type="Proteomes" id="UP000276834"/>
    </source>
</evidence>
<feature type="non-terminal residue" evidence="2">
    <location>
        <position position="119"/>
    </location>
</feature>
<name>A0A3L8RYW7_CHLGU</name>
<keyword evidence="3" id="KW-1185">Reference proteome</keyword>
<evidence type="ECO:0000256" key="1">
    <source>
        <dbReference type="SAM" id="MobiDB-lite"/>
    </source>
</evidence>